<reference evidence="1 2" key="1">
    <citation type="submission" date="2019-05" db="EMBL/GenBank/DDBJ databases">
        <title>Another draft genome of Portunus trituberculatus and its Hox gene families provides insights of decapod evolution.</title>
        <authorList>
            <person name="Jeong J.-H."/>
            <person name="Song I."/>
            <person name="Kim S."/>
            <person name="Choi T."/>
            <person name="Kim D."/>
            <person name="Ryu S."/>
            <person name="Kim W."/>
        </authorList>
    </citation>
    <scope>NUCLEOTIDE SEQUENCE [LARGE SCALE GENOMIC DNA]</scope>
    <source>
        <tissue evidence="1">Muscle</tissue>
    </source>
</reference>
<dbReference type="Proteomes" id="UP000324222">
    <property type="component" value="Unassembled WGS sequence"/>
</dbReference>
<accession>A0A5B7IL19</accession>
<dbReference type="AlphaFoldDB" id="A0A5B7IL19"/>
<evidence type="ECO:0000313" key="2">
    <source>
        <dbReference type="Proteomes" id="UP000324222"/>
    </source>
</evidence>
<organism evidence="1 2">
    <name type="scientific">Portunus trituberculatus</name>
    <name type="common">Swimming crab</name>
    <name type="synonym">Neptunus trituberculatus</name>
    <dbReference type="NCBI Taxonomy" id="210409"/>
    <lineage>
        <taxon>Eukaryota</taxon>
        <taxon>Metazoa</taxon>
        <taxon>Ecdysozoa</taxon>
        <taxon>Arthropoda</taxon>
        <taxon>Crustacea</taxon>
        <taxon>Multicrustacea</taxon>
        <taxon>Malacostraca</taxon>
        <taxon>Eumalacostraca</taxon>
        <taxon>Eucarida</taxon>
        <taxon>Decapoda</taxon>
        <taxon>Pleocyemata</taxon>
        <taxon>Brachyura</taxon>
        <taxon>Eubrachyura</taxon>
        <taxon>Portunoidea</taxon>
        <taxon>Portunidae</taxon>
        <taxon>Portuninae</taxon>
        <taxon>Portunus</taxon>
    </lineage>
</organism>
<comment type="caution">
    <text evidence="1">The sequence shown here is derived from an EMBL/GenBank/DDBJ whole genome shotgun (WGS) entry which is preliminary data.</text>
</comment>
<keyword evidence="2" id="KW-1185">Reference proteome</keyword>
<name>A0A5B7IL19_PORTR</name>
<protein>
    <submittedName>
        <fullName evidence="1">Uncharacterized protein</fullName>
    </submittedName>
</protein>
<dbReference type="EMBL" id="VSRR010070678">
    <property type="protein sequence ID" value="MPC86171.1"/>
    <property type="molecule type" value="Genomic_DNA"/>
</dbReference>
<gene>
    <name evidence="1" type="ORF">E2C01_080987</name>
</gene>
<sequence>MRQRSKQASIRCSYMWRRVGGGDTTTTTTTTTISHIAPLCGLGKRRSGEGGDGAVFDYGLSFPHVNYYQCASGGRIAVAVADDVEDVAHGFLYLPLPAFVGVVVRHW</sequence>
<proteinExistence type="predicted"/>
<evidence type="ECO:0000313" key="1">
    <source>
        <dbReference type="EMBL" id="MPC86171.1"/>
    </source>
</evidence>